<dbReference type="InterPro" id="IPR006641">
    <property type="entry name" value="YqgF/RNaseH-like_dom"/>
</dbReference>
<comment type="similarity">
    <text evidence="5">Belongs to the YqgF HJR family.</text>
</comment>
<reference evidence="7 8" key="1">
    <citation type="journal article" date="2019" name="Nat. Microbiol.">
        <title>Mediterranean grassland soil C-N compound turnover is dependent on rainfall and depth, and is mediated by genomically divergent microorganisms.</title>
        <authorList>
            <person name="Diamond S."/>
            <person name="Andeer P.F."/>
            <person name="Li Z."/>
            <person name="Crits-Christoph A."/>
            <person name="Burstein D."/>
            <person name="Anantharaman K."/>
            <person name="Lane K.R."/>
            <person name="Thomas B.C."/>
            <person name="Pan C."/>
            <person name="Northen T.R."/>
            <person name="Banfield J.F."/>
        </authorList>
    </citation>
    <scope>NUCLEOTIDE SEQUENCE [LARGE SCALE GENOMIC DNA]</scope>
    <source>
        <strain evidence="7">WS_2</strain>
    </source>
</reference>
<evidence type="ECO:0000256" key="3">
    <source>
        <dbReference type="ARBA" id="ARBA00022722"/>
    </source>
</evidence>
<evidence type="ECO:0000313" key="8">
    <source>
        <dbReference type="Proteomes" id="UP000317716"/>
    </source>
</evidence>
<keyword evidence="2 5" id="KW-0690">Ribosome biogenesis</keyword>
<dbReference type="PANTHER" id="PTHR33317:SF4">
    <property type="entry name" value="POLYNUCLEOTIDYL TRANSFERASE, RIBONUCLEASE H-LIKE SUPERFAMILY PROTEIN"/>
    <property type="match status" value="1"/>
</dbReference>
<dbReference type="EMBL" id="VBOS01000464">
    <property type="protein sequence ID" value="TMQ48950.1"/>
    <property type="molecule type" value="Genomic_DNA"/>
</dbReference>
<comment type="caution">
    <text evidence="7">The sequence shown here is derived from an EMBL/GenBank/DDBJ whole genome shotgun (WGS) entry which is preliminary data.</text>
</comment>
<comment type="function">
    <text evidence="5">Could be a nuclease involved in processing of the 5'-end of pre-16S rRNA.</text>
</comment>
<evidence type="ECO:0000256" key="2">
    <source>
        <dbReference type="ARBA" id="ARBA00022517"/>
    </source>
</evidence>
<dbReference type="EC" id="3.1.-.-" evidence="5"/>
<evidence type="ECO:0000256" key="5">
    <source>
        <dbReference type="HAMAP-Rule" id="MF_00651"/>
    </source>
</evidence>
<keyword evidence="3 5" id="KW-0540">Nuclease</keyword>
<dbReference type="GO" id="GO:0016788">
    <property type="term" value="F:hydrolase activity, acting on ester bonds"/>
    <property type="evidence" value="ECO:0007669"/>
    <property type="project" value="UniProtKB-UniRule"/>
</dbReference>
<dbReference type="HAMAP" id="MF_00651">
    <property type="entry name" value="Nuclease_YqgF"/>
    <property type="match status" value="1"/>
</dbReference>
<dbReference type="SMART" id="SM00732">
    <property type="entry name" value="YqgFc"/>
    <property type="match status" value="1"/>
</dbReference>
<evidence type="ECO:0000313" key="7">
    <source>
        <dbReference type="EMBL" id="TMQ48950.1"/>
    </source>
</evidence>
<dbReference type="Proteomes" id="UP000317716">
    <property type="component" value="Unassembled WGS sequence"/>
</dbReference>
<dbReference type="NCBIfam" id="TIGR00250">
    <property type="entry name" value="RNAse_H_YqgF"/>
    <property type="match status" value="1"/>
</dbReference>
<organism evidence="7 8">
    <name type="scientific">Eiseniibacteriota bacterium</name>
    <dbReference type="NCBI Taxonomy" id="2212470"/>
    <lineage>
        <taxon>Bacteria</taxon>
        <taxon>Candidatus Eiseniibacteriota</taxon>
    </lineage>
</organism>
<proteinExistence type="inferred from homology"/>
<feature type="domain" description="YqgF/RNase H-like" evidence="6">
    <location>
        <begin position="36"/>
        <end position="136"/>
    </location>
</feature>
<gene>
    <name evidence="7" type="primary">ruvX</name>
    <name evidence="7" type="ORF">E6K72_12655</name>
</gene>
<accession>A0A538SC37</accession>
<dbReference type="GO" id="GO:0000967">
    <property type="term" value="P:rRNA 5'-end processing"/>
    <property type="evidence" value="ECO:0007669"/>
    <property type="project" value="UniProtKB-UniRule"/>
</dbReference>
<dbReference type="SUPFAM" id="SSF53098">
    <property type="entry name" value="Ribonuclease H-like"/>
    <property type="match status" value="1"/>
</dbReference>
<name>A0A538SC37_UNCEI</name>
<dbReference type="GO" id="GO:0004518">
    <property type="term" value="F:nuclease activity"/>
    <property type="evidence" value="ECO:0007669"/>
    <property type="project" value="UniProtKB-KW"/>
</dbReference>
<evidence type="ECO:0000256" key="4">
    <source>
        <dbReference type="ARBA" id="ARBA00022801"/>
    </source>
</evidence>
<dbReference type="InterPro" id="IPR005227">
    <property type="entry name" value="YqgF"/>
</dbReference>
<dbReference type="Gene3D" id="3.30.420.140">
    <property type="entry name" value="YqgF/RNase H-like domain"/>
    <property type="match status" value="1"/>
</dbReference>
<keyword evidence="1 5" id="KW-0963">Cytoplasm</keyword>
<keyword evidence="4 5" id="KW-0378">Hydrolase</keyword>
<dbReference type="Pfam" id="PF03652">
    <property type="entry name" value="RuvX"/>
    <property type="match status" value="1"/>
</dbReference>
<evidence type="ECO:0000259" key="6">
    <source>
        <dbReference type="SMART" id="SM00732"/>
    </source>
</evidence>
<dbReference type="GO" id="GO:0005829">
    <property type="term" value="C:cytosol"/>
    <property type="evidence" value="ECO:0007669"/>
    <property type="project" value="TreeGrafter"/>
</dbReference>
<dbReference type="InterPro" id="IPR012337">
    <property type="entry name" value="RNaseH-like_sf"/>
</dbReference>
<evidence type="ECO:0000256" key="1">
    <source>
        <dbReference type="ARBA" id="ARBA00022490"/>
    </source>
</evidence>
<dbReference type="CDD" id="cd16964">
    <property type="entry name" value="YqgF"/>
    <property type="match status" value="1"/>
</dbReference>
<comment type="subcellular location">
    <subcellularLocation>
        <location evidence="5">Cytoplasm</location>
    </subcellularLocation>
</comment>
<sequence>MHGLGPVRVLPLRHILPPDEATPAAGPGGLVPESVPRILAVDWGERRIGLAVSDPQGIIATGLPTLVVRGVADALARVAAIAAEREVERIVVGLPLLMSGERGEAAGNAQRFADALARRTGVVVDTYDERLTSALSERRLREVGARRGHARTRVDQGAAVALLESYLLRVRAGGKD</sequence>
<protein>
    <recommendedName>
        <fullName evidence="5">Putative pre-16S rRNA nuclease</fullName>
        <ecNumber evidence="5">3.1.-.-</ecNumber>
    </recommendedName>
</protein>
<dbReference type="InterPro" id="IPR037027">
    <property type="entry name" value="YqgF/RNaseH-like_dom_sf"/>
</dbReference>
<dbReference type="AlphaFoldDB" id="A0A538SC37"/>
<dbReference type="PANTHER" id="PTHR33317">
    <property type="entry name" value="POLYNUCLEOTIDYL TRANSFERASE, RIBONUCLEASE H-LIKE SUPERFAMILY PROTEIN"/>
    <property type="match status" value="1"/>
</dbReference>